<gene>
    <name evidence="16" type="primary">LOC112292046</name>
    <name evidence="15" type="ORF">PHYPA_019185</name>
</gene>
<accession>A0A2K1JBL9</accession>
<dbReference type="NCBIfam" id="TIGR00420">
    <property type="entry name" value="trmU"/>
    <property type="match status" value="1"/>
</dbReference>
<feature type="compositionally biased region" description="Polar residues" evidence="12">
    <location>
        <begin position="558"/>
        <end position="602"/>
    </location>
</feature>
<evidence type="ECO:0000259" key="14">
    <source>
        <dbReference type="Pfam" id="PF20259"/>
    </source>
</evidence>
<comment type="catalytic activity">
    <reaction evidence="11">
        <text>5-taurinomethyluridine(34) in tRNA + S-sulfanyl-L-cysteinyl-[protein] + AH2 + ATP = 5-taurinomethyl-2-thiouridine(34) in tRNA + L-cysteinyl-[protein] + A + AMP + diphosphate + H(+)</text>
        <dbReference type="Rhea" id="RHEA:47040"/>
        <dbReference type="Rhea" id="RHEA-COMP:10131"/>
        <dbReference type="Rhea" id="RHEA-COMP:11726"/>
        <dbReference type="Rhea" id="RHEA-COMP:11732"/>
        <dbReference type="Rhea" id="RHEA-COMP:11733"/>
        <dbReference type="ChEBI" id="CHEBI:13193"/>
        <dbReference type="ChEBI" id="CHEBI:15378"/>
        <dbReference type="ChEBI" id="CHEBI:17499"/>
        <dbReference type="ChEBI" id="CHEBI:29950"/>
        <dbReference type="ChEBI" id="CHEBI:30616"/>
        <dbReference type="ChEBI" id="CHEBI:33019"/>
        <dbReference type="ChEBI" id="CHEBI:61963"/>
        <dbReference type="ChEBI" id="CHEBI:87171"/>
        <dbReference type="ChEBI" id="CHEBI:87172"/>
        <dbReference type="ChEBI" id="CHEBI:456215"/>
        <dbReference type="EC" id="2.8.1.14"/>
    </reaction>
</comment>
<evidence type="ECO:0000313" key="16">
    <source>
        <dbReference type="EnsemblPlants" id="Pp3c15_1840V3.1"/>
    </source>
</evidence>
<evidence type="ECO:0000256" key="5">
    <source>
        <dbReference type="ARBA" id="ARBA00022679"/>
    </source>
</evidence>
<dbReference type="Gramene" id="Pp3c15_1840V3.2">
    <property type="protein sequence ID" value="Pp3c15_1840V3.2"/>
    <property type="gene ID" value="Pp3c15_1840"/>
</dbReference>
<dbReference type="GO" id="GO:0061708">
    <property type="term" value="F:tRNA-5-taurinomethyluridine 2-sulfurtransferase"/>
    <property type="evidence" value="ECO:0007669"/>
    <property type="project" value="UniProtKB-EC"/>
</dbReference>
<dbReference type="Pfam" id="PF20258">
    <property type="entry name" value="tRNA_Me_trans_C"/>
    <property type="match status" value="1"/>
</dbReference>
<comment type="similarity">
    <text evidence="2">Belongs to the MnmA/TRMU family.</text>
</comment>
<dbReference type="OrthoDB" id="3685at2759"/>
<keyword evidence="8" id="KW-0067">ATP-binding</keyword>
<dbReference type="EnsemblPlants" id="Pp3c15_1840V3.1">
    <property type="protein sequence ID" value="Pp3c15_1840V3.1"/>
    <property type="gene ID" value="Pp3c15_1840"/>
</dbReference>
<sequence>MLCPAVTMAAMAGSGSAIPMAFLPRQLIPFPVTPSSRINLHNSHQLRCLKSHGEIYFNGCCVRGDASQRVLRAGASVEEAEASVAPGGDEAASGELRFERALEVLGNSRTLNRLDARDDEADENLGPSTAADWQSNERVLECCEAGNKLNIAVLLSGGVDSSVALRLLCAAGHSCTAYYLKIWFQEDFENFWSECPWEDDLKNAQAVCDEVGVELRVVHFTDEYWNLVVSHSISEIQAGRTPNPDILCNTCVKFGAFLDHIKDEQFDRVASGHYARIRKIYNCDTGAEERTELLLCPDEVKDQTYFLSHLTQEQLSRLIFPLGGFTKAEVRQLAEVMGLYNKNRKDSQGICFLGKVKFSDFIAKHLGESEGRMLEAETGELLGLHKGFWFYTMGQRKGLRFSNGPWFVVAKDIVNNVVFVSRHYFSEDKRRRSFRVDSFNWFSGFPPADNSGLQCKVRHGPRFYTCSLDIQTDSTDSEAVTKESKSLTSAVVNLNEDDQGLAPGQYAAFYQNGVCLGSAVITETLGGAVNSNVSAKALGIAQQPFDVEAYKKSRPKISNSLRVSSSSKPNIRTGESNTESKSSGPLIESHNQTSKTQVTTAVENHDNAPASPGVDRRNPAEPNSHGFLDFRRFFADLLKRIP</sequence>
<evidence type="ECO:0000313" key="17">
    <source>
        <dbReference type="Proteomes" id="UP000006727"/>
    </source>
</evidence>
<dbReference type="Pfam" id="PF03054">
    <property type="entry name" value="tRNA_Me_trans"/>
    <property type="match status" value="1"/>
</dbReference>
<dbReference type="Proteomes" id="UP000006727">
    <property type="component" value="Chromosome 15"/>
</dbReference>
<dbReference type="GO" id="GO:0000049">
    <property type="term" value="F:tRNA binding"/>
    <property type="evidence" value="ECO:0007669"/>
    <property type="project" value="UniProtKB-KW"/>
</dbReference>
<dbReference type="EMBL" id="ABEU02000015">
    <property type="protein sequence ID" value="PNR38907.1"/>
    <property type="molecule type" value="Genomic_DNA"/>
</dbReference>
<dbReference type="PaxDb" id="3218-PP1S124_28V6.1"/>
<dbReference type="InterPro" id="IPR004506">
    <property type="entry name" value="MnmA-like"/>
</dbReference>
<dbReference type="GeneID" id="112292046"/>
<evidence type="ECO:0000256" key="7">
    <source>
        <dbReference type="ARBA" id="ARBA00022741"/>
    </source>
</evidence>
<dbReference type="EC" id="2.8.1.14" evidence="3"/>
<evidence type="ECO:0000256" key="3">
    <source>
        <dbReference type="ARBA" id="ARBA00011953"/>
    </source>
</evidence>
<evidence type="ECO:0000256" key="1">
    <source>
        <dbReference type="ARBA" id="ARBA00003986"/>
    </source>
</evidence>
<name>A0A2K1JBL9_PHYPA</name>
<reference evidence="16" key="3">
    <citation type="submission" date="2020-12" db="UniProtKB">
        <authorList>
            <consortium name="EnsemblPlants"/>
        </authorList>
    </citation>
    <scope>IDENTIFICATION</scope>
</reference>
<protein>
    <recommendedName>
        <fullName evidence="3">tRNA-5-taurinomethyluridine 2-sulfurtransferase</fullName>
        <ecNumber evidence="3">2.8.1.14</ecNumber>
    </recommendedName>
</protein>
<dbReference type="AlphaFoldDB" id="A0A2K1JBL9"/>
<proteinExistence type="inferred from homology"/>
<keyword evidence="7" id="KW-0547">Nucleotide-binding</keyword>
<dbReference type="NCBIfam" id="NF001138">
    <property type="entry name" value="PRK00143.1"/>
    <property type="match status" value="1"/>
</dbReference>
<feature type="region of interest" description="Disordered" evidence="12">
    <location>
        <begin position="558"/>
        <end position="626"/>
    </location>
</feature>
<dbReference type="Gene3D" id="2.40.30.10">
    <property type="entry name" value="Translation factors"/>
    <property type="match status" value="1"/>
</dbReference>
<dbReference type="PANTHER" id="PTHR43052:SF1">
    <property type="entry name" value="TRNA-5-TAURINOMETHYLURIDINE 2-SULFURTRANSFERASE"/>
    <property type="match status" value="1"/>
</dbReference>
<feature type="domain" description="tRNA-specific 2-thiouridylase MnmA-like C-terminal" evidence="13">
    <location>
        <begin position="432"/>
        <end position="521"/>
    </location>
</feature>
<evidence type="ECO:0000256" key="4">
    <source>
        <dbReference type="ARBA" id="ARBA00022555"/>
    </source>
</evidence>
<dbReference type="CDD" id="cd01998">
    <property type="entry name" value="MnmA_TRMU-like"/>
    <property type="match status" value="1"/>
</dbReference>
<keyword evidence="5" id="KW-0808">Transferase</keyword>
<dbReference type="HAMAP" id="MF_00144">
    <property type="entry name" value="tRNA_thiouridyl_MnmA"/>
    <property type="match status" value="1"/>
</dbReference>
<reference evidence="15 17" key="1">
    <citation type="journal article" date="2008" name="Science">
        <title>The Physcomitrella genome reveals evolutionary insights into the conquest of land by plants.</title>
        <authorList>
            <person name="Rensing S."/>
            <person name="Lang D."/>
            <person name="Zimmer A."/>
            <person name="Terry A."/>
            <person name="Salamov A."/>
            <person name="Shapiro H."/>
            <person name="Nishiyama T."/>
            <person name="Perroud P.-F."/>
            <person name="Lindquist E."/>
            <person name="Kamisugi Y."/>
            <person name="Tanahashi T."/>
            <person name="Sakakibara K."/>
            <person name="Fujita T."/>
            <person name="Oishi K."/>
            <person name="Shin-I T."/>
            <person name="Kuroki Y."/>
            <person name="Toyoda A."/>
            <person name="Suzuki Y."/>
            <person name="Hashimoto A."/>
            <person name="Yamaguchi K."/>
            <person name="Sugano A."/>
            <person name="Kohara Y."/>
            <person name="Fujiyama A."/>
            <person name="Anterola A."/>
            <person name="Aoki S."/>
            <person name="Ashton N."/>
            <person name="Barbazuk W.B."/>
            <person name="Barker E."/>
            <person name="Bennetzen J."/>
            <person name="Bezanilla M."/>
            <person name="Blankenship R."/>
            <person name="Cho S.H."/>
            <person name="Dutcher S."/>
            <person name="Estelle M."/>
            <person name="Fawcett J.A."/>
            <person name="Gundlach H."/>
            <person name="Hanada K."/>
            <person name="Heyl A."/>
            <person name="Hicks K.A."/>
            <person name="Hugh J."/>
            <person name="Lohr M."/>
            <person name="Mayer K."/>
            <person name="Melkozernov A."/>
            <person name="Murata T."/>
            <person name="Nelson D."/>
            <person name="Pils B."/>
            <person name="Prigge M."/>
            <person name="Reiss B."/>
            <person name="Renner T."/>
            <person name="Rombauts S."/>
            <person name="Rushton P."/>
            <person name="Sanderfoot A."/>
            <person name="Schween G."/>
            <person name="Shiu S.-H."/>
            <person name="Stueber K."/>
            <person name="Theodoulou F.L."/>
            <person name="Tu H."/>
            <person name="Van de Peer Y."/>
            <person name="Verrier P.J."/>
            <person name="Waters E."/>
            <person name="Wood A."/>
            <person name="Yang L."/>
            <person name="Cove D."/>
            <person name="Cuming A."/>
            <person name="Hasebe M."/>
            <person name="Lucas S."/>
            <person name="Mishler D.B."/>
            <person name="Reski R."/>
            <person name="Grigoriev I."/>
            <person name="Quatrano R.S."/>
            <person name="Boore J.L."/>
        </authorList>
    </citation>
    <scope>NUCLEOTIDE SEQUENCE [LARGE SCALE GENOMIC DNA]</scope>
    <source>
        <strain evidence="16 17">cv. Gransden 2004</strain>
    </source>
</reference>
<reference evidence="15 17" key="2">
    <citation type="journal article" date="2018" name="Plant J.">
        <title>The Physcomitrella patens chromosome-scale assembly reveals moss genome structure and evolution.</title>
        <authorList>
            <person name="Lang D."/>
            <person name="Ullrich K.K."/>
            <person name="Murat F."/>
            <person name="Fuchs J."/>
            <person name="Jenkins J."/>
            <person name="Haas F.B."/>
            <person name="Piednoel M."/>
            <person name="Gundlach H."/>
            <person name="Van Bel M."/>
            <person name="Meyberg R."/>
            <person name="Vives C."/>
            <person name="Morata J."/>
            <person name="Symeonidi A."/>
            <person name="Hiss M."/>
            <person name="Muchero W."/>
            <person name="Kamisugi Y."/>
            <person name="Saleh O."/>
            <person name="Blanc G."/>
            <person name="Decker E.L."/>
            <person name="van Gessel N."/>
            <person name="Grimwood J."/>
            <person name="Hayes R.D."/>
            <person name="Graham S.W."/>
            <person name="Gunter L.E."/>
            <person name="McDaniel S.F."/>
            <person name="Hoernstein S.N.W."/>
            <person name="Larsson A."/>
            <person name="Li F.W."/>
            <person name="Perroud P.F."/>
            <person name="Phillips J."/>
            <person name="Ranjan P."/>
            <person name="Rokshar D.S."/>
            <person name="Rothfels C.J."/>
            <person name="Schneider L."/>
            <person name="Shu S."/>
            <person name="Stevenson D.W."/>
            <person name="Thummler F."/>
            <person name="Tillich M."/>
            <person name="Villarreal Aguilar J.C."/>
            <person name="Widiez T."/>
            <person name="Wong G.K."/>
            <person name="Wymore A."/>
            <person name="Zhang Y."/>
            <person name="Zimmer A.D."/>
            <person name="Quatrano R.S."/>
            <person name="Mayer K.F.X."/>
            <person name="Goodstein D."/>
            <person name="Casacuberta J.M."/>
            <person name="Vandepoele K."/>
            <person name="Reski R."/>
            <person name="Cuming A.C."/>
            <person name="Tuskan G.A."/>
            <person name="Maumus F."/>
            <person name="Salse J."/>
            <person name="Schmutz J."/>
            <person name="Rensing S.A."/>
        </authorList>
    </citation>
    <scope>NUCLEOTIDE SEQUENCE [LARGE SCALE GENOMIC DNA]</scope>
    <source>
        <strain evidence="16 17">cv. Gransden 2004</strain>
    </source>
</reference>
<organism evidence="15">
    <name type="scientific">Physcomitrium patens</name>
    <name type="common">Spreading-leaved earth moss</name>
    <name type="synonym">Physcomitrella patens</name>
    <dbReference type="NCBI Taxonomy" id="3218"/>
    <lineage>
        <taxon>Eukaryota</taxon>
        <taxon>Viridiplantae</taxon>
        <taxon>Streptophyta</taxon>
        <taxon>Embryophyta</taxon>
        <taxon>Bryophyta</taxon>
        <taxon>Bryophytina</taxon>
        <taxon>Bryopsida</taxon>
        <taxon>Funariidae</taxon>
        <taxon>Funariales</taxon>
        <taxon>Funariaceae</taxon>
        <taxon>Physcomitrium</taxon>
    </lineage>
</organism>
<dbReference type="InterPro" id="IPR023382">
    <property type="entry name" value="MnmA-like_central_sf"/>
</dbReference>
<evidence type="ECO:0000256" key="2">
    <source>
        <dbReference type="ARBA" id="ARBA00006191"/>
    </source>
</evidence>
<evidence type="ECO:0000256" key="8">
    <source>
        <dbReference type="ARBA" id="ARBA00022840"/>
    </source>
</evidence>
<evidence type="ECO:0000259" key="13">
    <source>
        <dbReference type="Pfam" id="PF20258"/>
    </source>
</evidence>
<dbReference type="Gramene" id="Pp3c15_1840V3.1">
    <property type="protein sequence ID" value="Pp3c15_1840V3.1"/>
    <property type="gene ID" value="Pp3c15_1840"/>
</dbReference>
<dbReference type="Gene3D" id="2.30.30.280">
    <property type="entry name" value="Adenine nucleotide alpha hydrolases-like domains"/>
    <property type="match status" value="1"/>
</dbReference>
<dbReference type="SUPFAM" id="SSF52402">
    <property type="entry name" value="Adenine nucleotide alpha hydrolases-like"/>
    <property type="match status" value="1"/>
</dbReference>
<dbReference type="RefSeq" id="XP_024395912.1">
    <property type="nucleotide sequence ID" value="XM_024540144.2"/>
</dbReference>
<dbReference type="Gene3D" id="3.40.50.620">
    <property type="entry name" value="HUPs"/>
    <property type="match status" value="1"/>
</dbReference>
<comment type="function">
    <text evidence="1">Catalyzes the 2-thiolation of uridine at the wobble position (U34) of mitochondrial tRNA(Lys), tRNA(Glu) and tRNA(Gln). Required for the formation of 5-taurinomethyl-2-thiouridine (tm5s2U) of mitochondrial tRNA(Lys), tRNA(Glu), and tRNA(Gln) at the wobble position. ATP is required to activate the C2 atom of the wobble base.</text>
</comment>
<keyword evidence="6" id="KW-0819">tRNA processing</keyword>
<dbReference type="InterPro" id="IPR051305">
    <property type="entry name" value="tRNA_2-thiouridylase_MnmA"/>
</dbReference>
<keyword evidence="9" id="KW-0694">RNA-binding</keyword>
<dbReference type="STRING" id="3218.A0A2K1JBL9"/>
<evidence type="ECO:0000256" key="11">
    <source>
        <dbReference type="ARBA" id="ARBA00049564"/>
    </source>
</evidence>
<dbReference type="PANTHER" id="PTHR43052">
    <property type="match status" value="1"/>
</dbReference>
<keyword evidence="4" id="KW-0820">tRNA-binding</keyword>
<evidence type="ECO:0000256" key="6">
    <source>
        <dbReference type="ARBA" id="ARBA00022694"/>
    </source>
</evidence>
<evidence type="ECO:0000313" key="15">
    <source>
        <dbReference type="EMBL" id="PNR38907.1"/>
    </source>
</evidence>
<dbReference type="InterPro" id="IPR046884">
    <property type="entry name" value="MnmA-like_central"/>
</dbReference>
<dbReference type="GO" id="GO:0008033">
    <property type="term" value="P:tRNA processing"/>
    <property type="evidence" value="ECO:0007669"/>
    <property type="project" value="UniProtKB-KW"/>
</dbReference>
<keyword evidence="10" id="KW-1015">Disulfide bond</keyword>
<dbReference type="EnsemblPlants" id="Pp3c15_1840V3.2">
    <property type="protein sequence ID" value="Pp3c15_1840V3.2"/>
    <property type="gene ID" value="Pp3c15_1840"/>
</dbReference>
<feature type="domain" description="tRNA-specific 2-thiouridylase MnmA-like central" evidence="14">
    <location>
        <begin position="360"/>
        <end position="422"/>
    </location>
</feature>
<dbReference type="GO" id="GO:0005524">
    <property type="term" value="F:ATP binding"/>
    <property type="evidence" value="ECO:0007669"/>
    <property type="project" value="UniProtKB-KW"/>
</dbReference>
<evidence type="ECO:0000256" key="12">
    <source>
        <dbReference type="SAM" id="MobiDB-lite"/>
    </source>
</evidence>
<dbReference type="Pfam" id="PF20259">
    <property type="entry name" value="tRNA_Me_trans_M"/>
    <property type="match status" value="1"/>
</dbReference>
<evidence type="ECO:0000256" key="9">
    <source>
        <dbReference type="ARBA" id="ARBA00022884"/>
    </source>
</evidence>
<dbReference type="InterPro" id="IPR014729">
    <property type="entry name" value="Rossmann-like_a/b/a_fold"/>
</dbReference>
<evidence type="ECO:0000256" key="10">
    <source>
        <dbReference type="ARBA" id="ARBA00023157"/>
    </source>
</evidence>
<dbReference type="InterPro" id="IPR046885">
    <property type="entry name" value="MnmA-like_C"/>
</dbReference>
<keyword evidence="17" id="KW-1185">Reference proteome</keyword>